<comment type="caution">
    <text evidence="1">The sequence shown here is derived from an EMBL/GenBank/DDBJ whole genome shotgun (WGS) entry which is preliminary data.</text>
</comment>
<reference evidence="1" key="1">
    <citation type="submission" date="2021-06" db="EMBL/GenBank/DDBJ databases">
        <title>Parelaphostrongylus tenuis whole genome reference sequence.</title>
        <authorList>
            <person name="Garwood T.J."/>
            <person name="Larsen P.A."/>
            <person name="Fountain-Jones N.M."/>
            <person name="Garbe J.R."/>
            <person name="Macchietto M.G."/>
            <person name="Kania S.A."/>
            <person name="Gerhold R.W."/>
            <person name="Richards J.E."/>
            <person name="Wolf T.M."/>
        </authorList>
    </citation>
    <scope>NUCLEOTIDE SEQUENCE</scope>
    <source>
        <strain evidence="1">MNPRO001-30</strain>
        <tissue evidence="1">Meninges</tissue>
    </source>
</reference>
<keyword evidence="2" id="KW-1185">Reference proteome</keyword>
<dbReference type="EMBL" id="JAHQIW010004326">
    <property type="protein sequence ID" value="KAJ1361962.1"/>
    <property type="molecule type" value="Genomic_DNA"/>
</dbReference>
<evidence type="ECO:0000313" key="2">
    <source>
        <dbReference type="Proteomes" id="UP001196413"/>
    </source>
</evidence>
<organism evidence="1 2">
    <name type="scientific">Parelaphostrongylus tenuis</name>
    <name type="common">Meningeal worm</name>
    <dbReference type="NCBI Taxonomy" id="148309"/>
    <lineage>
        <taxon>Eukaryota</taxon>
        <taxon>Metazoa</taxon>
        <taxon>Ecdysozoa</taxon>
        <taxon>Nematoda</taxon>
        <taxon>Chromadorea</taxon>
        <taxon>Rhabditida</taxon>
        <taxon>Rhabditina</taxon>
        <taxon>Rhabditomorpha</taxon>
        <taxon>Strongyloidea</taxon>
        <taxon>Metastrongylidae</taxon>
        <taxon>Parelaphostrongylus</taxon>
    </lineage>
</organism>
<proteinExistence type="predicted"/>
<dbReference type="AlphaFoldDB" id="A0AAD5QUH9"/>
<sequence>MAVGFNTTWESEHIELAWEGDRVGKSKRTSGSKKLTKVEKVSFNGALVDDKSFGTDIELHNSVFHSLNSGKSEFCAYGVDLLLEKWHEVVEVEGTTLSISFVFVQV</sequence>
<gene>
    <name evidence="1" type="ORF">KIN20_021357</name>
</gene>
<protein>
    <submittedName>
        <fullName evidence="1">Uncharacterized protein</fullName>
    </submittedName>
</protein>
<name>A0AAD5QUH9_PARTN</name>
<accession>A0AAD5QUH9</accession>
<dbReference type="Proteomes" id="UP001196413">
    <property type="component" value="Unassembled WGS sequence"/>
</dbReference>
<evidence type="ECO:0000313" key="1">
    <source>
        <dbReference type="EMBL" id="KAJ1361962.1"/>
    </source>
</evidence>